<dbReference type="GO" id="GO:0016887">
    <property type="term" value="F:ATP hydrolysis activity"/>
    <property type="evidence" value="ECO:0007669"/>
    <property type="project" value="RHEA"/>
</dbReference>
<dbReference type="InterPro" id="IPR027417">
    <property type="entry name" value="P-loop_NTPase"/>
</dbReference>
<keyword evidence="1" id="KW-0227">DNA damage</keyword>
<evidence type="ECO:0000313" key="4">
    <source>
        <dbReference type="EMBL" id="KYP34713.1"/>
    </source>
</evidence>
<evidence type="ECO:0000256" key="1">
    <source>
        <dbReference type="RuleBase" id="RU363044"/>
    </source>
</evidence>
<dbReference type="GO" id="GO:0043139">
    <property type="term" value="F:5'-3' DNA helicase activity"/>
    <property type="evidence" value="ECO:0007669"/>
    <property type="project" value="UniProtKB-EC"/>
</dbReference>
<dbReference type="GO" id="GO:0000723">
    <property type="term" value="P:telomere maintenance"/>
    <property type="evidence" value="ECO:0007669"/>
    <property type="project" value="InterPro"/>
</dbReference>
<keyword evidence="1" id="KW-0378">Hydrolase</keyword>
<keyword evidence="1" id="KW-0233">DNA recombination</keyword>
<organism evidence="4 5">
    <name type="scientific">Cajanus cajan</name>
    <name type="common">Pigeon pea</name>
    <name type="synonym">Cajanus indicus</name>
    <dbReference type="NCBI Taxonomy" id="3821"/>
    <lineage>
        <taxon>Eukaryota</taxon>
        <taxon>Viridiplantae</taxon>
        <taxon>Streptophyta</taxon>
        <taxon>Embryophyta</taxon>
        <taxon>Tracheophyta</taxon>
        <taxon>Spermatophyta</taxon>
        <taxon>Magnoliopsida</taxon>
        <taxon>eudicotyledons</taxon>
        <taxon>Gunneridae</taxon>
        <taxon>Pentapetalae</taxon>
        <taxon>rosids</taxon>
        <taxon>fabids</taxon>
        <taxon>Fabales</taxon>
        <taxon>Fabaceae</taxon>
        <taxon>Papilionoideae</taxon>
        <taxon>50 kb inversion clade</taxon>
        <taxon>NPAAA clade</taxon>
        <taxon>indigoferoid/millettioid clade</taxon>
        <taxon>Phaseoleae</taxon>
        <taxon>Cajanus</taxon>
    </lineage>
</organism>
<evidence type="ECO:0000259" key="2">
    <source>
        <dbReference type="Pfam" id="PF05970"/>
    </source>
</evidence>
<dbReference type="PANTHER" id="PTHR10492:SF74">
    <property type="entry name" value="ATP-DEPENDENT DNA HELICASE"/>
    <property type="match status" value="1"/>
</dbReference>
<evidence type="ECO:0000259" key="3">
    <source>
        <dbReference type="Pfam" id="PF21530"/>
    </source>
</evidence>
<gene>
    <name evidence="4" type="ORF">KK1_044314</name>
</gene>
<dbReference type="GO" id="GO:0006281">
    <property type="term" value="P:DNA repair"/>
    <property type="evidence" value="ECO:0007669"/>
    <property type="project" value="UniProtKB-KW"/>
</dbReference>
<dbReference type="GO" id="GO:0005524">
    <property type="term" value="F:ATP binding"/>
    <property type="evidence" value="ECO:0007669"/>
    <property type="project" value="UniProtKB-KW"/>
</dbReference>
<dbReference type="AlphaFoldDB" id="A0A151QWT7"/>
<dbReference type="Gramene" id="C.cajan_44070.t">
    <property type="protein sequence ID" value="C.cajan_44070.t"/>
    <property type="gene ID" value="C.cajan_44070"/>
</dbReference>
<comment type="catalytic activity">
    <reaction evidence="1">
        <text>ATP + H2O = ADP + phosphate + H(+)</text>
        <dbReference type="Rhea" id="RHEA:13065"/>
        <dbReference type="ChEBI" id="CHEBI:15377"/>
        <dbReference type="ChEBI" id="CHEBI:15378"/>
        <dbReference type="ChEBI" id="CHEBI:30616"/>
        <dbReference type="ChEBI" id="CHEBI:43474"/>
        <dbReference type="ChEBI" id="CHEBI:456216"/>
        <dbReference type="EC" id="5.6.2.3"/>
    </reaction>
</comment>
<dbReference type="Gene3D" id="3.40.50.300">
    <property type="entry name" value="P-loop containing nucleotide triphosphate hydrolases"/>
    <property type="match status" value="1"/>
</dbReference>
<reference evidence="4" key="1">
    <citation type="journal article" date="2012" name="Nat. Biotechnol.">
        <title>Draft genome sequence of pigeonpea (Cajanus cajan), an orphan legume crop of resource-poor farmers.</title>
        <authorList>
            <person name="Varshney R.K."/>
            <person name="Chen W."/>
            <person name="Li Y."/>
            <person name="Bharti A.K."/>
            <person name="Saxena R.K."/>
            <person name="Schlueter J.A."/>
            <person name="Donoghue M.T."/>
            <person name="Azam S."/>
            <person name="Fan G."/>
            <person name="Whaley A.M."/>
            <person name="Farmer A.D."/>
            <person name="Sheridan J."/>
            <person name="Iwata A."/>
            <person name="Tuteja R."/>
            <person name="Penmetsa R.V."/>
            <person name="Wu W."/>
            <person name="Upadhyaya H.D."/>
            <person name="Yang S.P."/>
            <person name="Shah T."/>
            <person name="Saxena K.B."/>
            <person name="Michael T."/>
            <person name="McCombie W.R."/>
            <person name="Yang B."/>
            <person name="Zhang G."/>
            <person name="Yang H."/>
            <person name="Wang J."/>
            <person name="Spillane C."/>
            <person name="Cook D.R."/>
            <person name="May G.D."/>
            <person name="Xu X."/>
            <person name="Jackson S.A."/>
        </authorList>
    </citation>
    <scope>NUCLEOTIDE SEQUENCE [LARGE SCALE GENOMIC DNA]</scope>
</reference>
<dbReference type="GO" id="GO:0006310">
    <property type="term" value="P:DNA recombination"/>
    <property type="evidence" value="ECO:0007669"/>
    <property type="project" value="UniProtKB-KW"/>
</dbReference>
<dbReference type="STRING" id="3821.A0A151QWT7"/>
<keyword evidence="1" id="KW-0347">Helicase</keyword>
<keyword evidence="1" id="KW-0067">ATP-binding</keyword>
<dbReference type="SUPFAM" id="SSF52540">
    <property type="entry name" value="P-loop containing nucleoside triphosphate hydrolases"/>
    <property type="match status" value="1"/>
</dbReference>
<comment type="cofactor">
    <cofactor evidence="1">
        <name>Mg(2+)</name>
        <dbReference type="ChEBI" id="CHEBI:18420"/>
    </cofactor>
</comment>
<dbReference type="EMBL" id="KQ484534">
    <property type="protein sequence ID" value="KYP34713.1"/>
    <property type="molecule type" value="Genomic_DNA"/>
</dbReference>
<comment type="similarity">
    <text evidence="1">Belongs to the helicase family.</text>
</comment>
<sequence>MPINVNEDSTCNIKQRSLLANLISKAKLIIWDKAPMTHQHCFEAINRTFRDILRFRNSENSNIPFGGKVVVFGQDFRQIILVIPKGTRKEVFNVMINSSYLWDFCEVPTLITNMRVGDEKVEGSNDIEMNVHIPNDLLLKRNNHILKIKVGVSIMLLRNIDQSSGLCNGRRLLTGAVPDQIEYEICSTRKRLLGCLSRSNKSIQGSCNTTNTHKKGGVQIQINETVSNETVI</sequence>
<evidence type="ECO:0000313" key="5">
    <source>
        <dbReference type="Proteomes" id="UP000075243"/>
    </source>
</evidence>
<dbReference type="EC" id="5.6.2.3" evidence="1"/>
<protein>
    <recommendedName>
        <fullName evidence="1">ATP-dependent DNA helicase</fullName>
        <ecNumber evidence="1">5.6.2.3</ecNumber>
    </recommendedName>
</protein>
<keyword evidence="5" id="KW-1185">Reference proteome</keyword>
<feature type="domain" description="DNA helicase Pif1-like DEAD-box helicase" evidence="2">
    <location>
        <begin position="2"/>
        <end position="126"/>
    </location>
</feature>
<dbReference type="PANTHER" id="PTHR10492">
    <property type="match status" value="1"/>
</dbReference>
<dbReference type="Pfam" id="PF21530">
    <property type="entry name" value="Pif1_2B_dom"/>
    <property type="match status" value="1"/>
</dbReference>
<feature type="domain" description="DNA helicase Pif1-like 2B" evidence="3">
    <location>
        <begin position="143"/>
        <end position="173"/>
    </location>
</feature>
<keyword evidence="1" id="KW-0234">DNA repair</keyword>
<dbReference type="InterPro" id="IPR010285">
    <property type="entry name" value="DNA_helicase_pif1-like_DEAD"/>
</dbReference>
<name>A0A151QWT7_CAJCA</name>
<dbReference type="Pfam" id="PF05970">
    <property type="entry name" value="PIF1"/>
    <property type="match status" value="1"/>
</dbReference>
<dbReference type="Proteomes" id="UP000075243">
    <property type="component" value="Unassembled WGS sequence"/>
</dbReference>
<dbReference type="InterPro" id="IPR049163">
    <property type="entry name" value="Pif1-like_2B_dom"/>
</dbReference>
<accession>A0A151QWT7</accession>
<keyword evidence="1" id="KW-0547">Nucleotide-binding</keyword>
<proteinExistence type="inferred from homology"/>